<feature type="domain" description="Major facilitator superfamily (MFS) profile" evidence="7">
    <location>
        <begin position="14"/>
        <end position="384"/>
    </location>
</feature>
<feature type="transmembrane region" description="Helical" evidence="6">
    <location>
        <begin position="267"/>
        <end position="287"/>
    </location>
</feature>
<feature type="transmembrane region" description="Helical" evidence="6">
    <location>
        <begin position="78"/>
        <end position="95"/>
    </location>
</feature>
<dbReference type="PANTHER" id="PTHR23506">
    <property type="entry name" value="GH10249P"/>
    <property type="match status" value="1"/>
</dbReference>
<name>A0ABP6NR89_9ACTN</name>
<feature type="transmembrane region" description="Helical" evidence="6">
    <location>
        <begin position="21"/>
        <end position="41"/>
    </location>
</feature>
<feature type="transmembrane region" description="Helical" evidence="6">
    <location>
        <begin position="330"/>
        <end position="349"/>
    </location>
</feature>
<evidence type="ECO:0000313" key="8">
    <source>
        <dbReference type="EMBL" id="GAA3156131.1"/>
    </source>
</evidence>
<dbReference type="InterPro" id="IPR006311">
    <property type="entry name" value="TAT_signal"/>
</dbReference>
<proteinExistence type="predicted"/>
<feature type="transmembrane region" description="Helical" evidence="6">
    <location>
        <begin position="47"/>
        <end position="66"/>
    </location>
</feature>
<feature type="transmembrane region" description="Helical" evidence="6">
    <location>
        <begin position="163"/>
        <end position="184"/>
    </location>
</feature>
<evidence type="ECO:0000256" key="6">
    <source>
        <dbReference type="SAM" id="Phobius"/>
    </source>
</evidence>
<keyword evidence="9" id="KW-1185">Reference proteome</keyword>
<keyword evidence="5 6" id="KW-0472">Membrane</keyword>
<dbReference type="PROSITE" id="PS50850">
    <property type="entry name" value="MFS"/>
    <property type="match status" value="1"/>
</dbReference>
<evidence type="ECO:0000256" key="3">
    <source>
        <dbReference type="ARBA" id="ARBA00022692"/>
    </source>
</evidence>
<feature type="transmembrane region" description="Helical" evidence="6">
    <location>
        <begin position="355"/>
        <end position="375"/>
    </location>
</feature>
<reference evidence="9" key="1">
    <citation type="journal article" date="2019" name="Int. J. Syst. Evol. Microbiol.">
        <title>The Global Catalogue of Microorganisms (GCM) 10K type strain sequencing project: providing services to taxonomists for standard genome sequencing and annotation.</title>
        <authorList>
            <consortium name="The Broad Institute Genomics Platform"/>
            <consortium name="The Broad Institute Genome Sequencing Center for Infectious Disease"/>
            <person name="Wu L."/>
            <person name="Ma J."/>
        </authorList>
    </citation>
    <scope>NUCLEOTIDE SEQUENCE [LARGE SCALE GENOMIC DNA]</scope>
    <source>
        <strain evidence="9">JCM 15614</strain>
    </source>
</reference>
<comment type="caution">
    <text evidence="8">The sequence shown here is derived from an EMBL/GenBank/DDBJ whole genome shotgun (WGS) entry which is preliminary data.</text>
</comment>
<evidence type="ECO:0000256" key="2">
    <source>
        <dbReference type="ARBA" id="ARBA00022448"/>
    </source>
</evidence>
<dbReference type="RefSeq" id="WP_344686855.1">
    <property type="nucleotide sequence ID" value="NZ_BAAAVV010000001.1"/>
</dbReference>
<keyword evidence="3 6" id="KW-0812">Transmembrane</keyword>
<keyword evidence="2" id="KW-0813">Transport</keyword>
<evidence type="ECO:0000313" key="9">
    <source>
        <dbReference type="Proteomes" id="UP001499924"/>
    </source>
</evidence>
<keyword evidence="4 6" id="KW-1133">Transmembrane helix</keyword>
<dbReference type="InterPro" id="IPR050930">
    <property type="entry name" value="MFS_Vesicular_Transporter"/>
</dbReference>
<feature type="transmembrane region" description="Helical" evidence="6">
    <location>
        <begin position="293"/>
        <end position="318"/>
    </location>
</feature>
<sequence length="393" mass="38761">MTAAKDTRRSSLRDTAATTTAALVFSVALGIASVALPLLALEAGYSGVQVGLLVALSALAQMLARIGMGAWMNRFPDWTFILAAAVLLAVSNAAAALTTALVPFAVAHLLQGVARAFFWTGSQTHMVRGDRPAVSGLAVINLVSAAGLLIGPVVAGYVGERSLSAALAVATALAAAACVPTLLLDRLPPFTPPADRPPGRIWRRPGVDAGCWAAVSSGAWRGLLGSYVPVALEAAGQTTAAIGLLVSLANGAQLAGSGVVGRLRARGLALSLVVGALAAGAGTAAVGPFATSAALVALALVVSGLGAGALQTAGPAVAAEAVHREERGEAIAASGTFRAAALLVAPLGAAGIVTFAPVAVALALGGALIAAPAVLSARLSRRARHPSTEGTTT</sequence>
<dbReference type="Pfam" id="PF07690">
    <property type="entry name" value="MFS_1"/>
    <property type="match status" value="1"/>
</dbReference>
<evidence type="ECO:0000256" key="1">
    <source>
        <dbReference type="ARBA" id="ARBA00004651"/>
    </source>
</evidence>
<organism evidence="8 9">
    <name type="scientific">Blastococcus jejuensis</name>
    <dbReference type="NCBI Taxonomy" id="351224"/>
    <lineage>
        <taxon>Bacteria</taxon>
        <taxon>Bacillati</taxon>
        <taxon>Actinomycetota</taxon>
        <taxon>Actinomycetes</taxon>
        <taxon>Geodermatophilales</taxon>
        <taxon>Geodermatophilaceae</taxon>
        <taxon>Blastococcus</taxon>
    </lineage>
</organism>
<dbReference type="InterPro" id="IPR036259">
    <property type="entry name" value="MFS_trans_sf"/>
</dbReference>
<dbReference type="InterPro" id="IPR020846">
    <property type="entry name" value="MFS_dom"/>
</dbReference>
<comment type="subcellular location">
    <subcellularLocation>
        <location evidence="1">Cell membrane</location>
        <topology evidence="1">Multi-pass membrane protein</topology>
    </subcellularLocation>
</comment>
<protein>
    <recommendedName>
        <fullName evidence="7">Major facilitator superfamily (MFS) profile domain-containing protein</fullName>
    </recommendedName>
</protein>
<dbReference type="EMBL" id="BAAAVV010000001">
    <property type="protein sequence ID" value="GAA3156131.1"/>
    <property type="molecule type" value="Genomic_DNA"/>
</dbReference>
<dbReference type="InterPro" id="IPR011701">
    <property type="entry name" value="MFS"/>
</dbReference>
<dbReference type="SUPFAM" id="SSF103473">
    <property type="entry name" value="MFS general substrate transporter"/>
    <property type="match status" value="1"/>
</dbReference>
<dbReference type="PROSITE" id="PS51318">
    <property type="entry name" value="TAT"/>
    <property type="match status" value="1"/>
</dbReference>
<dbReference type="Proteomes" id="UP001499924">
    <property type="component" value="Unassembled WGS sequence"/>
</dbReference>
<accession>A0ABP6NR89</accession>
<evidence type="ECO:0000256" key="5">
    <source>
        <dbReference type="ARBA" id="ARBA00023136"/>
    </source>
</evidence>
<evidence type="ECO:0000259" key="7">
    <source>
        <dbReference type="PROSITE" id="PS50850"/>
    </source>
</evidence>
<gene>
    <name evidence="8" type="ORF">GCM10010531_04320</name>
</gene>
<evidence type="ECO:0000256" key="4">
    <source>
        <dbReference type="ARBA" id="ARBA00022989"/>
    </source>
</evidence>
<feature type="transmembrane region" description="Helical" evidence="6">
    <location>
        <begin position="133"/>
        <end position="157"/>
    </location>
</feature>
<dbReference type="Gene3D" id="1.20.1250.20">
    <property type="entry name" value="MFS general substrate transporter like domains"/>
    <property type="match status" value="2"/>
</dbReference>
<dbReference type="PANTHER" id="PTHR23506:SF23">
    <property type="entry name" value="GH10249P"/>
    <property type="match status" value="1"/>
</dbReference>